<dbReference type="WBParaSite" id="RSKR_0000911900.1">
    <property type="protein sequence ID" value="RSKR_0000911900.1"/>
    <property type="gene ID" value="RSKR_0000911900"/>
</dbReference>
<dbReference type="Proteomes" id="UP000095286">
    <property type="component" value="Unplaced"/>
</dbReference>
<evidence type="ECO:0000313" key="1">
    <source>
        <dbReference type="Proteomes" id="UP000095286"/>
    </source>
</evidence>
<organism evidence="1 2">
    <name type="scientific">Rhabditophanes sp. KR3021</name>
    <dbReference type="NCBI Taxonomy" id="114890"/>
    <lineage>
        <taxon>Eukaryota</taxon>
        <taxon>Metazoa</taxon>
        <taxon>Ecdysozoa</taxon>
        <taxon>Nematoda</taxon>
        <taxon>Chromadorea</taxon>
        <taxon>Rhabditida</taxon>
        <taxon>Tylenchina</taxon>
        <taxon>Panagrolaimomorpha</taxon>
        <taxon>Strongyloidoidea</taxon>
        <taxon>Alloionematidae</taxon>
        <taxon>Rhabditophanes</taxon>
    </lineage>
</organism>
<protein>
    <submittedName>
        <fullName evidence="2">Apyrase</fullName>
    </submittedName>
</protein>
<name>A0AC35UA18_9BILA</name>
<sequence>MVAESPKNERKVKENTSTSLPKSFIMITAVGIFLHFLLAIYVLPSYQQCAQGTVYNDTKLHTITQLPNGDTHYNLLVITDLDNDSKIAKSKKPAWQSYIKKGSLVITKDKQSAHVNWFDDQDIAVKSDIGAGGRGMELSDLAVFNGHLLTVDDRTGLIYKIKDNKVFPWVFLNDGPGDALKGMKGEWMTVKDNKLYVGGLGKEWTTTEGVFVNHHPMYVKVVSPDGAVQHLNWTDNYIQLRAAVGITYPGYMIHESGQWSDTHKKFFFMPRRASKDTYSEATDEFKGTNYMLIASEDFSDIQFKEIGNAGTGSRGYSAFKFVPGTDDDIIVTLKSEEMNGNPVASYISVYRLSTHQILLDETLLTGTYKFEGIEFV</sequence>
<proteinExistence type="predicted"/>
<evidence type="ECO:0000313" key="2">
    <source>
        <dbReference type="WBParaSite" id="RSKR_0000911900.1"/>
    </source>
</evidence>
<reference evidence="2" key="1">
    <citation type="submission" date="2016-11" db="UniProtKB">
        <authorList>
            <consortium name="WormBaseParasite"/>
        </authorList>
    </citation>
    <scope>IDENTIFICATION</scope>
    <source>
        <strain evidence="2">KR3021</strain>
    </source>
</reference>
<accession>A0AC35UA18</accession>